<dbReference type="Gramene" id="Zm00001eb337400_T001">
    <property type="protein sequence ID" value="Zm00001eb337400_P001"/>
    <property type="gene ID" value="Zm00001eb337400"/>
</dbReference>
<dbReference type="AlphaFoldDB" id="A0A804QM75"/>
<reference evidence="2" key="3">
    <citation type="submission" date="2021-05" db="UniProtKB">
        <authorList>
            <consortium name="EnsemblPlants"/>
        </authorList>
    </citation>
    <scope>IDENTIFICATION</scope>
    <source>
        <strain evidence="2">cv. B73</strain>
    </source>
</reference>
<dbReference type="Proteomes" id="UP000007305">
    <property type="component" value="Chromosome 8"/>
</dbReference>
<sequence>MEPGTRLSTSSLPTTGSFCAQLKPKPKDMSSSDAKPGQHERQSAIARRRKRHRRGRRTMPRLQTERKESAKSAWPYLGYQRFRAWRLRAWEHSSSPSTPTSRA</sequence>
<reference evidence="3" key="1">
    <citation type="journal article" date="2009" name="Science">
        <title>The B73 maize genome: complexity, diversity, and dynamics.</title>
        <authorList>
            <person name="Schnable P.S."/>
            <person name="Ware D."/>
            <person name="Fulton R.S."/>
            <person name="Stein J.C."/>
            <person name="Wei F."/>
            <person name="Pasternak S."/>
            <person name="Liang C."/>
            <person name="Zhang J."/>
            <person name="Fulton L."/>
            <person name="Graves T.A."/>
            <person name="Minx P."/>
            <person name="Reily A.D."/>
            <person name="Courtney L."/>
            <person name="Kruchowski S.S."/>
            <person name="Tomlinson C."/>
            <person name="Strong C."/>
            <person name="Delehaunty K."/>
            <person name="Fronick C."/>
            <person name="Courtney B."/>
            <person name="Rock S.M."/>
            <person name="Belter E."/>
            <person name="Du F."/>
            <person name="Kim K."/>
            <person name="Abbott R.M."/>
            <person name="Cotton M."/>
            <person name="Levy A."/>
            <person name="Marchetto P."/>
            <person name="Ochoa K."/>
            <person name="Jackson S.M."/>
            <person name="Gillam B."/>
            <person name="Chen W."/>
            <person name="Yan L."/>
            <person name="Higginbotham J."/>
            <person name="Cardenas M."/>
            <person name="Waligorski J."/>
            <person name="Applebaum E."/>
            <person name="Phelps L."/>
            <person name="Falcone J."/>
            <person name="Kanchi K."/>
            <person name="Thane T."/>
            <person name="Scimone A."/>
            <person name="Thane N."/>
            <person name="Henke J."/>
            <person name="Wang T."/>
            <person name="Ruppert J."/>
            <person name="Shah N."/>
            <person name="Rotter K."/>
            <person name="Hodges J."/>
            <person name="Ingenthron E."/>
            <person name="Cordes M."/>
            <person name="Kohlberg S."/>
            <person name="Sgro J."/>
            <person name="Delgado B."/>
            <person name="Mead K."/>
            <person name="Chinwalla A."/>
            <person name="Leonard S."/>
            <person name="Crouse K."/>
            <person name="Collura K."/>
            <person name="Kudrna D."/>
            <person name="Currie J."/>
            <person name="He R."/>
            <person name="Angelova A."/>
            <person name="Rajasekar S."/>
            <person name="Mueller T."/>
            <person name="Lomeli R."/>
            <person name="Scara G."/>
            <person name="Ko A."/>
            <person name="Delaney K."/>
            <person name="Wissotski M."/>
            <person name="Lopez G."/>
            <person name="Campos D."/>
            <person name="Braidotti M."/>
            <person name="Ashley E."/>
            <person name="Golser W."/>
            <person name="Kim H."/>
            <person name="Lee S."/>
            <person name="Lin J."/>
            <person name="Dujmic Z."/>
            <person name="Kim W."/>
            <person name="Talag J."/>
            <person name="Zuccolo A."/>
            <person name="Fan C."/>
            <person name="Sebastian A."/>
            <person name="Kramer M."/>
            <person name="Spiegel L."/>
            <person name="Nascimento L."/>
            <person name="Zutavern T."/>
            <person name="Miller B."/>
            <person name="Ambroise C."/>
            <person name="Muller S."/>
            <person name="Spooner W."/>
            <person name="Narechania A."/>
            <person name="Ren L."/>
            <person name="Wei S."/>
            <person name="Kumari S."/>
            <person name="Faga B."/>
            <person name="Levy M.J."/>
            <person name="McMahan L."/>
            <person name="Van Buren P."/>
            <person name="Vaughn M.W."/>
            <person name="Ying K."/>
            <person name="Yeh C.-T."/>
            <person name="Emrich S.J."/>
            <person name="Jia Y."/>
            <person name="Kalyanaraman A."/>
            <person name="Hsia A.-P."/>
            <person name="Barbazuk W.B."/>
            <person name="Baucom R.S."/>
            <person name="Brutnell T.P."/>
            <person name="Carpita N.C."/>
            <person name="Chaparro C."/>
            <person name="Chia J.-M."/>
            <person name="Deragon J.-M."/>
            <person name="Estill J.C."/>
            <person name="Fu Y."/>
            <person name="Jeddeloh J.A."/>
            <person name="Han Y."/>
            <person name="Lee H."/>
            <person name="Li P."/>
            <person name="Lisch D.R."/>
            <person name="Liu S."/>
            <person name="Liu Z."/>
            <person name="Nagel D.H."/>
            <person name="McCann M.C."/>
            <person name="SanMiguel P."/>
            <person name="Myers A.M."/>
            <person name="Nettleton D."/>
            <person name="Nguyen J."/>
            <person name="Penning B.W."/>
            <person name="Ponnala L."/>
            <person name="Schneider K.L."/>
            <person name="Schwartz D.C."/>
            <person name="Sharma A."/>
            <person name="Soderlund C."/>
            <person name="Springer N.M."/>
            <person name="Sun Q."/>
            <person name="Wang H."/>
            <person name="Waterman M."/>
            <person name="Westerman R."/>
            <person name="Wolfgruber T.K."/>
            <person name="Yang L."/>
            <person name="Yu Y."/>
            <person name="Zhang L."/>
            <person name="Zhou S."/>
            <person name="Zhu Q."/>
            <person name="Bennetzen J.L."/>
            <person name="Dawe R.K."/>
            <person name="Jiang J."/>
            <person name="Jiang N."/>
            <person name="Presting G.G."/>
            <person name="Wessler S.R."/>
            <person name="Aluru S."/>
            <person name="Martienssen R.A."/>
            <person name="Clifton S.W."/>
            <person name="McCombie W.R."/>
            <person name="Wing R.A."/>
            <person name="Wilson R.K."/>
        </authorList>
    </citation>
    <scope>NUCLEOTIDE SEQUENCE [LARGE SCALE GENOMIC DNA]</scope>
    <source>
        <strain evidence="3">cv. B73</strain>
    </source>
</reference>
<keyword evidence="3" id="KW-1185">Reference proteome</keyword>
<reference evidence="2" key="2">
    <citation type="submission" date="2019-07" db="EMBL/GenBank/DDBJ databases">
        <authorList>
            <person name="Seetharam A."/>
            <person name="Woodhouse M."/>
            <person name="Cannon E."/>
        </authorList>
    </citation>
    <scope>NUCLEOTIDE SEQUENCE [LARGE SCALE GENOMIC DNA]</scope>
    <source>
        <strain evidence="2">cv. B73</strain>
    </source>
</reference>
<feature type="region of interest" description="Disordered" evidence="1">
    <location>
        <begin position="1"/>
        <end position="70"/>
    </location>
</feature>
<evidence type="ECO:0000256" key="1">
    <source>
        <dbReference type="SAM" id="MobiDB-lite"/>
    </source>
</evidence>
<dbReference type="InParanoid" id="A0A804QM75"/>
<dbReference type="EnsemblPlants" id="Zm00001eb337400_T001">
    <property type="protein sequence ID" value="Zm00001eb337400_P001"/>
    <property type="gene ID" value="Zm00001eb337400"/>
</dbReference>
<feature type="compositionally biased region" description="Basic residues" evidence="1">
    <location>
        <begin position="46"/>
        <end position="59"/>
    </location>
</feature>
<protein>
    <submittedName>
        <fullName evidence="2">Uncharacterized protein</fullName>
    </submittedName>
</protein>
<evidence type="ECO:0000313" key="3">
    <source>
        <dbReference type="Proteomes" id="UP000007305"/>
    </source>
</evidence>
<proteinExistence type="predicted"/>
<organism evidence="2 3">
    <name type="scientific">Zea mays</name>
    <name type="common">Maize</name>
    <dbReference type="NCBI Taxonomy" id="4577"/>
    <lineage>
        <taxon>Eukaryota</taxon>
        <taxon>Viridiplantae</taxon>
        <taxon>Streptophyta</taxon>
        <taxon>Embryophyta</taxon>
        <taxon>Tracheophyta</taxon>
        <taxon>Spermatophyta</taxon>
        <taxon>Magnoliopsida</taxon>
        <taxon>Liliopsida</taxon>
        <taxon>Poales</taxon>
        <taxon>Poaceae</taxon>
        <taxon>PACMAD clade</taxon>
        <taxon>Panicoideae</taxon>
        <taxon>Andropogonodae</taxon>
        <taxon>Andropogoneae</taxon>
        <taxon>Tripsacinae</taxon>
        <taxon>Zea</taxon>
    </lineage>
</organism>
<feature type="compositionally biased region" description="Polar residues" evidence="1">
    <location>
        <begin position="1"/>
        <end position="18"/>
    </location>
</feature>
<evidence type="ECO:0000313" key="2">
    <source>
        <dbReference type="EnsemblPlants" id="Zm00001eb337400_P001"/>
    </source>
</evidence>
<name>A0A804QM75_MAIZE</name>
<accession>A0A804QM75</accession>
<feature type="compositionally biased region" description="Basic and acidic residues" evidence="1">
    <location>
        <begin position="25"/>
        <end position="42"/>
    </location>
</feature>